<keyword evidence="3" id="KW-0539">Nucleus</keyword>
<evidence type="ECO:0000256" key="1">
    <source>
        <dbReference type="ARBA" id="ARBA00023015"/>
    </source>
</evidence>
<keyword evidence="2" id="KW-0804">Transcription</keyword>
<evidence type="ECO:0000259" key="4">
    <source>
        <dbReference type="Pfam" id="PF04082"/>
    </source>
</evidence>
<dbReference type="GO" id="GO:0006351">
    <property type="term" value="P:DNA-templated transcription"/>
    <property type="evidence" value="ECO:0007669"/>
    <property type="project" value="InterPro"/>
</dbReference>
<organism evidence="5 6">
    <name type="scientific">Penicillium brasilianum</name>
    <dbReference type="NCBI Taxonomy" id="104259"/>
    <lineage>
        <taxon>Eukaryota</taxon>
        <taxon>Fungi</taxon>
        <taxon>Dikarya</taxon>
        <taxon>Ascomycota</taxon>
        <taxon>Pezizomycotina</taxon>
        <taxon>Eurotiomycetes</taxon>
        <taxon>Eurotiomycetidae</taxon>
        <taxon>Eurotiales</taxon>
        <taxon>Aspergillaceae</taxon>
        <taxon>Penicillium</taxon>
    </lineage>
</organism>
<dbReference type="PANTHER" id="PTHR47424:SF9">
    <property type="entry name" value="TAH-2"/>
    <property type="match status" value="1"/>
</dbReference>
<evidence type="ECO:0000256" key="2">
    <source>
        <dbReference type="ARBA" id="ARBA00023163"/>
    </source>
</evidence>
<dbReference type="Proteomes" id="UP000190744">
    <property type="component" value="Unassembled WGS sequence"/>
</dbReference>
<dbReference type="InterPro" id="IPR007219">
    <property type="entry name" value="XnlR_reg_dom"/>
</dbReference>
<dbReference type="PANTHER" id="PTHR47424">
    <property type="entry name" value="REGULATORY PROTEIN GAL4"/>
    <property type="match status" value="1"/>
</dbReference>
<dbReference type="GO" id="GO:0000978">
    <property type="term" value="F:RNA polymerase II cis-regulatory region sequence-specific DNA binding"/>
    <property type="evidence" value="ECO:0007669"/>
    <property type="project" value="TreeGrafter"/>
</dbReference>
<dbReference type="EMBL" id="LJBN01000090">
    <property type="protein sequence ID" value="OOQ90285.1"/>
    <property type="molecule type" value="Genomic_DNA"/>
</dbReference>
<reference evidence="6" key="1">
    <citation type="submission" date="2015-09" db="EMBL/GenBank/DDBJ databases">
        <authorList>
            <person name="Fill T.P."/>
            <person name="Baretta J.F."/>
            <person name="de Almeida L.G."/>
            <person name="Rocha M."/>
            <person name="de Souza D.H."/>
            <person name="Malavazi I."/>
            <person name="Cerdeira L.T."/>
            <person name="Hong H."/>
            <person name="Samborskyy M."/>
            <person name="de Vasconcelos A.T."/>
            <person name="Leadlay P."/>
            <person name="Rodrigues-Filho E."/>
        </authorList>
    </citation>
    <scope>NUCLEOTIDE SEQUENCE [LARGE SCALE GENOMIC DNA]</scope>
    <source>
        <strain evidence="6">LaBioMMi 136</strain>
    </source>
</reference>
<dbReference type="GO" id="GO:0000435">
    <property type="term" value="P:positive regulation of transcription from RNA polymerase II promoter by galactose"/>
    <property type="evidence" value="ECO:0007669"/>
    <property type="project" value="TreeGrafter"/>
</dbReference>
<dbReference type="AlphaFoldDB" id="A0A1S9RXR1"/>
<comment type="caution">
    <text evidence="5">The sequence shown here is derived from an EMBL/GenBank/DDBJ whole genome shotgun (WGS) entry which is preliminary data.</text>
</comment>
<dbReference type="GO" id="GO:0005634">
    <property type="term" value="C:nucleus"/>
    <property type="evidence" value="ECO:0007669"/>
    <property type="project" value="TreeGrafter"/>
</dbReference>
<accession>A0A1S9RXR1</accession>
<name>A0A1S9RXR1_PENBI</name>
<sequence length="726" mass="80472">MTATNHLNKLKLIDRAREFLAEVEDLTPGKNLEALLNREYGPGNAYYEDFCTLIREGLSRDEGWVATDEIDGQKYRRSRILAPSEATRYFSITAVYMDSQEEYRGQYHLHPYGEINCVIQIDQSAELMVYFGNSAALSFLQSIQELMEVDDTLQVLSAGASSNLVSEELVPHDGDSFSLHGYINGPEMLSLIEVFFTSTCGVLDIFNRSQIRSLVDSWVNGTLSASSASAAILYLVIAYAAQTRDASETDKKISKHCFHYGQQTSVLKLTTEPSIESVQAFLLISLYMLGQAQRNAAHFNLGISLSAARALGYHRIPADAEQGDQLPRRIWRTLCYHDLFFCAMMGRTPSTSTTDLLEGNDTLSDSSGPDYCQQLGMIEAARAFSIMRQTVIKIYTRQSVPLGLLEQISSELQELRNRVPAELRNLDQGLSEGNTSLQRQQFVLRNASVACDYHFSMMLLMRPFLVSCLRISFQKTTASQTGGNEELQNSTIQKEITKGAMQAIEAAISTIQVIHDLHVRGLLFKNMPLVVARVLVSALTVCAAFFGRLGDSKECELAIHRADQILQHFMESSPQAKHYDATLKKLSKAAFGFGCHRGDRNSPTAMNSMSDLFGSYSCDQNNLMAGGERSLATKSDSRGITQGNSSSENTFASYLPSNQFSGMPAVFDNDNGPLEGANFQPESVGLSADQATVDSVNLNGLDDYNLFLDFQMTESIWDINWDGMLL</sequence>
<protein>
    <recommendedName>
        <fullName evidence="4">Xylanolytic transcriptional activator regulatory domain-containing protein</fullName>
    </recommendedName>
</protein>
<dbReference type="CDD" id="cd12148">
    <property type="entry name" value="fungal_TF_MHR"/>
    <property type="match status" value="1"/>
</dbReference>
<evidence type="ECO:0000256" key="3">
    <source>
        <dbReference type="ARBA" id="ARBA00023242"/>
    </source>
</evidence>
<dbReference type="Pfam" id="PF04082">
    <property type="entry name" value="Fungal_trans"/>
    <property type="match status" value="1"/>
</dbReference>
<gene>
    <name evidence="5" type="ORF">PEBR_06180</name>
</gene>
<proteinExistence type="predicted"/>
<evidence type="ECO:0000313" key="6">
    <source>
        <dbReference type="Proteomes" id="UP000190744"/>
    </source>
</evidence>
<evidence type="ECO:0000313" key="5">
    <source>
        <dbReference type="EMBL" id="OOQ90285.1"/>
    </source>
</evidence>
<dbReference type="Pfam" id="PF16155">
    <property type="entry name" value="PnbB"/>
    <property type="match status" value="1"/>
</dbReference>
<keyword evidence="1" id="KW-0805">Transcription regulation</keyword>
<feature type="domain" description="Xylanolytic transcriptional activator regulatory" evidence="4">
    <location>
        <begin position="193"/>
        <end position="355"/>
    </location>
</feature>
<dbReference type="GO" id="GO:0008270">
    <property type="term" value="F:zinc ion binding"/>
    <property type="evidence" value="ECO:0007669"/>
    <property type="project" value="InterPro"/>
</dbReference>
<dbReference type="InterPro" id="IPR032345">
    <property type="entry name" value="PnbB"/>
</dbReference>
<dbReference type="GO" id="GO:0000981">
    <property type="term" value="F:DNA-binding transcription factor activity, RNA polymerase II-specific"/>
    <property type="evidence" value="ECO:0007669"/>
    <property type="project" value="TreeGrafter"/>
</dbReference>
<dbReference type="InterPro" id="IPR051127">
    <property type="entry name" value="Fungal_SecMet_Regulators"/>
</dbReference>